<feature type="compositionally biased region" description="Low complexity" evidence="1">
    <location>
        <begin position="729"/>
        <end position="742"/>
    </location>
</feature>
<evidence type="ECO:0000313" key="3">
    <source>
        <dbReference type="RefSeq" id="XP_052122246.1"/>
    </source>
</evidence>
<feature type="region of interest" description="Disordered" evidence="1">
    <location>
        <begin position="710"/>
        <end position="750"/>
    </location>
</feature>
<feature type="compositionally biased region" description="Low complexity" evidence="1">
    <location>
        <begin position="269"/>
        <end position="285"/>
    </location>
</feature>
<organism evidence="2 3">
    <name type="scientific">Frankliniella occidentalis</name>
    <name type="common">Western flower thrips</name>
    <name type="synonym">Euthrips occidentalis</name>
    <dbReference type="NCBI Taxonomy" id="133901"/>
    <lineage>
        <taxon>Eukaryota</taxon>
        <taxon>Metazoa</taxon>
        <taxon>Ecdysozoa</taxon>
        <taxon>Arthropoda</taxon>
        <taxon>Hexapoda</taxon>
        <taxon>Insecta</taxon>
        <taxon>Pterygota</taxon>
        <taxon>Neoptera</taxon>
        <taxon>Paraneoptera</taxon>
        <taxon>Thysanoptera</taxon>
        <taxon>Terebrantia</taxon>
        <taxon>Thripoidea</taxon>
        <taxon>Thripidae</taxon>
        <taxon>Frankliniella</taxon>
    </lineage>
</organism>
<dbReference type="KEGG" id="foc:127749167"/>
<feature type="compositionally biased region" description="Polar residues" evidence="1">
    <location>
        <begin position="122"/>
        <end position="133"/>
    </location>
</feature>
<feature type="region of interest" description="Disordered" evidence="1">
    <location>
        <begin position="845"/>
        <end position="870"/>
    </location>
</feature>
<dbReference type="RefSeq" id="XP_052122246.1">
    <property type="nucleotide sequence ID" value="XM_052266286.1"/>
</dbReference>
<proteinExistence type="predicted"/>
<dbReference type="AlphaFoldDB" id="A0A9C6TTR2"/>
<gene>
    <name evidence="3" type="primary">LOC127749167</name>
</gene>
<feature type="region of interest" description="Disordered" evidence="1">
    <location>
        <begin position="78"/>
        <end position="148"/>
    </location>
</feature>
<feature type="region of interest" description="Disordered" evidence="1">
    <location>
        <begin position="211"/>
        <end position="297"/>
    </location>
</feature>
<feature type="region of interest" description="Disordered" evidence="1">
    <location>
        <begin position="164"/>
        <end position="198"/>
    </location>
</feature>
<feature type="compositionally biased region" description="Polar residues" evidence="1">
    <location>
        <begin position="1010"/>
        <end position="1019"/>
    </location>
</feature>
<feature type="compositionally biased region" description="Low complexity" evidence="1">
    <location>
        <begin position="177"/>
        <end position="186"/>
    </location>
</feature>
<evidence type="ECO:0000256" key="1">
    <source>
        <dbReference type="SAM" id="MobiDB-lite"/>
    </source>
</evidence>
<feature type="region of interest" description="Disordered" evidence="1">
    <location>
        <begin position="994"/>
        <end position="1019"/>
    </location>
</feature>
<feature type="region of interest" description="Disordered" evidence="1">
    <location>
        <begin position="14"/>
        <end position="57"/>
    </location>
</feature>
<feature type="compositionally biased region" description="Acidic residues" evidence="1">
    <location>
        <begin position="105"/>
        <end position="115"/>
    </location>
</feature>
<dbReference type="GeneID" id="127749167"/>
<feature type="region of interest" description="Disordered" evidence="1">
    <location>
        <begin position="343"/>
        <end position="411"/>
    </location>
</feature>
<evidence type="ECO:0000313" key="2">
    <source>
        <dbReference type="Proteomes" id="UP000504606"/>
    </source>
</evidence>
<feature type="region of interest" description="Disordered" evidence="1">
    <location>
        <begin position="612"/>
        <end position="638"/>
    </location>
</feature>
<sequence length="1019" mass="111607">MTSIIHVDQKSGYATVETLDNGPKESNNNQKIRPPSPSGGTLIINSKFEEDSPSQPLHQLPLIKDALIPFSNMLSKFRKTSSTKPPANSCPIAPQSRCDSKDLVPEESDSIDESGEYVTITDMRNNNKPSSLPQCPPQRSEISESVCESTAKTWENQEYVSLNEIPAPDSSKHPAASVLSGSSSESSLERKKRQGARVMLDSEGKVVYSSDSLRRRKGAHTTFAPGQFVKDTSVSPSPSPVARHRMPKSIIRPVQSQASGLPHGINNRSPSHSASKSLLSETSHSGGSVPRPLSLQTRPITSFERGSAIQPSRASMLQTSDLLNQRNNRVIIRAGLVSPTEDLTNCSMRSMSPRNTTPTRGAYVHVQPDNRPTIKTNPMFLQTDFDGPDDVSLQRESQQPQNNSEGKKAVSTNRNVLTIGGEIGEALKNKKVQRSASYRMANFSPLISVCDVDINKDQGDGDVDQGVADLGEARPKLSLSPNVSYNSAENVLNVLNPNMTGRRFYGAQVMVSPNILLSLSPNRVTKPADTQRAKVLSTADCSTYIRKRDLPEKTQHAEDPYTIISPNQPIYQNLKLGRDETKIVQQYEPRYAASPASINRFMSPEMQNSGRTIQAPLHSSTPTKPDSANASPLTNNTFSPIERHVSCVRNEGMQESFSFPGSGKSYEREEKKPQLVLSPKSTMTTEELYAKIHKSKKQMNLKYEPEIVLSPSPSIGSQSPVGSDRSVSPATAAAAATDPRLAARSRHSWSPNSSKYLDIASNYDARSNTPSPNLRVPKDHGLTQVTSTYDFKRLLLQHGASSSGKSRMSAVERLKQAKQAATNVITSNAPKFRFGSLNSKPVSINPTSTQSVPSKVIPSKSTLLKPGPKSSLRFAAHRNDVRATPILEDQHGEERATEVLQIQQLSASPMAGRNVGRMLNRLARSQDPVQCPPCPIYSELGEPIRSQTVLPKHEFHQYPSVLGDSQHVETAPIFPQTNKFPQYSKQLKIVPGQKLPTTLEEPDYSKLRNESPTALETAL</sequence>
<feature type="compositionally biased region" description="Polar residues" evidence="1">
    <location>
        <begin position="394"/>
        <end position="411"/>
    </location>
</feature>
<accession>A0A9C6TTR2</accession>
<name>A0A9C6TTR2_FRAOC</name>
<protein>
    <submittedName>
        <fullName evidence="3">Uncharacterized protein LOC127749167</fullName>
    </submittedName>
</protein>
<feature type="compositionally biased region" description="Polar residues" evidence="1">
    <location>
        <begin position="343"/>
        <end position="359"/>
    </location>
</feature>
<keyword evidence="2" id="KW-1185">Reference proteome</keyword>
<dbReference type="OrthoDB" id="8965057at2759"/>
<feature type="compositionally biased region" description="Polar residues" evidence="1">
    <location>
        <begin position="711"/>
        <end position="728"/>
    </location>
</feature>
<dbReference type="Proteomes" id="UP000504606">
    <property type="component" value="Unplaced"/>
</dbReference>
<reference evidence="3" key="1">
    <citation type="submission" date="2025-08" db="UniProtKB">
        <authorList>
            <consortium name="RefSeq"/>
        </authorList>
    </citation>
    <scope>IDENTIFICATION</scope>
    <source>
        <tissue evidence="3">Whole organism</tissue>
    </source>
</reference>